<keyword evidence="2" id="KW-1185">Reference proteome</keyword>
<dbReference type="EMBL" id="KV751117">
    <property type="protein sequence ID" value="OCL01523.1"/>
    <property type="molecule type" value="Genomic_DNA"/>
</dbReference>
<name>A0A8E2EN38_9PEZI</name>
<protein>
    <submittedName>
        <fullName evidence="1">Uncharacterized protein</fullName>
    </submittedName>
</protein>
<dbReference type="AlphaFoldDB" id="A0A8E2EN38"/>
<evidence type="ECO:0000313" key="1">
    <source>
        <dbReference type="EMBL" id="OCL01523.1"/>
    </source>
</evidence>
<reference evidence="1 2" key="1">
    <citation type="journal article" date="2016" name="Nat. Commun.">
        <title>Ectomycorrhizal ecology is imprinted in the genome of the dominant symbiotic fungus Cenococcum geophilum.</title>
        <authorList>
            <consortium name="DOE Joint Genome Institute"/>
            <person name="Peter M."/>
            <person name="Kohler A."/>
            <person name="Ohm R.A."/>
            <person name="Kuo A."/>
            <person name="Krutzmann J."/>
            <person name="Morin E."/>
            <person name="Arend M."/>
            <person name="Barry K.W."/>
            <person name="Binder M."/>
            <person name="Choi C."/>
            <person name="Clum A."/>
            <person name="Copeland A."/>
            <person name="Grisel N."/>
            <person name="Haridas S."/>
            <person name="Kipfer T."/>
            <person name="LaButti K."/>
            <person name="Lindquist E."/>
            <person name="Lipzen A."/>
            <person name="Maire R."/>
            <person name="Meier B."/>
            <person name="Mihaltcheva S."/>
            <person name="Molinier V."/>
            <person name="Murat C."/>
            <person name="Poggeler S."/>
            <person name="Quandt C.A."/>
            <person name="Sperisen C."/>
            <person name="Tritt A."/>
            <person name="Tisserant E."/>
            <person name="Crous P.W."/>
            <person name="Henrissat B."/>
            <person name="Nehls U."/>
            <person name="Egli S."/>
            <person name="Spatafora J.W."/>
            <person name="Grigoriev I.V."/>
            <person name="Martin F.M."/>
        </authorList>
    </citation>
    <scope>NUCLEOTIDE SEQUENCE [LARGE SCALE GENOMIC DNA]</scope>
    <source>
        <strain evidence="1 2">CBS 207.34</strain>
    </source>
</reference>
<organism evidence="1 2">
    <name type="scientific">Glonium stellatum</name>
    <dbReference type="NCBI Taxonomy" id="574774"/>
    <lineage>
        <taxon>Eukaryota</taxon>
        <taxon>Fungi</taxon>
        <taxon>Dikarya</taxon>
        <taxon>Ascomycota</taxon>
        <taxon>Pezizomycotina</taxon>
        <taxon>Dothideomycetes</taxon>
        <taxon>Pleosporomycetidae</taxon>
        <taxon>Gloniales</taxon>
        <taxon>Gloniaceae</taxon>
        <taxon>Glonium</taxon>
    </lineage>
</organism>
<gene>
    <name evidence="1" type="ORF">AOQ84DRAFT_357834</name>
</gene>
<evidence type="ECO:0000313" key="2">
    <source>
        <dbReference type="Proteomes" id="UP000250140"/>
    </source>
</evidence>
<sequence length="100" mass="11256">MLAWIQQFLLELPGPTWEAVVRRPFSALSALSAKYLCTLCTLCTVCTVCSLMHSKWNMVGIRQARVFGHGIAPYDENMQMSNLNTEPHITSMTQPSHWGT</sequence>
<accession>A0A8E2EN38</accession>
<dbReference type="Proteomes" id="UP000250140">
    <property type="component" value="Unassembled WGS sequence"/>
</dbReference>
<proteinExistence type="predicted"/>